<evidence type="ECO:0000313" key="1">
    <source>
        <dbReference type="EMBL" id="KAJ7997063.1"/>
    </source>
</evidence>
<comment type="caution">
    <text evidence="1">The sequence shown here is derived from an EMBL/GenBank/DDBJ whole genome shotgun (WGS) entry which is preliminary data.</text>
</comment>
<evidence type="ECO:0000313" key="2">
    <source>
        <dbReference type="Proteomes" id="UP001157502"/>
    </source>
</evidence>
<accession>A0ACC2G0D9</accession>
<organism evidence="1 2">
    <name type="scientific">Dallia pectoralis</name>
    <name type="common">Alaska blackfish</name>
    <dbReference type="NCBI Taxonomy" id="75939"/>
    <lineage>
        <taxon>Eukaryota</taxon>
        <taxon>Metazoa</taxon>
        <taxon>Chordata</taxon>
        <taxon>Craniata</taxon>
        <taxon>Vertebrata</taxon>
        <taxon>Euteleostomi</taxon>
        <taxon>Actinopterygii</taxon>
        <taxon>Neopterygii</taxon>
        <taxon>Teleostei</taxon>
        <taxon>Protacanthopterygii</taxon>
        <taxon>Esociformes</taxon>
        <taxon>Umbridae</taxon>
        <taxon>Dallia</taxon>
    </lineage>
</organism>
<protein>
    <submittedName>
        <fullName evidence="1">Uncharacterized protein</fullName>
    </submittedName>
</protein>
<dbReference type="Proteomes" id="UP001157502">
    <property type="component" value="Chromosome 19"/>
</dbReference>
<sequence>MRYNGKAVYVPGKQLTVADTLSRHPLPKLEVDAVDLTEDVEALEDATQAAWPMSQTKLDVVREMTQGDAELQSVIHHVKNGWPRYPGQVVDNIKPFYTARDALSTLGKLLLYGNRIVIPVSLRSDILERLHDGHQGIVKCRERAKMSVWWPGISKQIQKRVETCKECQVTKPSQRKEPLITTPLPSRPWEKIAADICEVNKKNYLVVVDYFSRYLEIAHRPDMSSKTVCMSLSNMFARWGCPSTLVSDNGPQFSGATLRELAEKYDFHHVTTSPHHPQANGEAERAVKTAKHLLNQTDTFLALLSYRSTPLQATGVSPAQLMLGRQPKTPVPTLEKLLVPKWPSFKMVKEKDKRAKDSYKRAYDRRNNTDPLPELKPGDIVSVKLDKDRGWTTLATVIQHSGTPRSYLIRTEKGVLRRNRRHLRLLKQPIVFTADEEEEVAETGHTDGDGQEVVKTNSPETPCSLVQTTSRGRVIRLNTRYKDFV</sequence>
<dbReference type="EMBL" id="CM055746">
    <property type="protein sequence ID" value="KAJ7997063.1"/>
    <property type="molecule type" value="Genomic_DNA"/>
</dbReference>
<gene>
    <name evidence="1" type="ORF">DPEC_G00225030</name>
</gene>
<proteinExistence type="predicted"/>
<reference evidence="1" key="1">
    <citation type="submission" date="2021-05" db="EMBL/GenBank/DDBJ databases">
        <authorList>
            <person name="Pan Q."/>
            <person name="Jouanno E."/>
            <person name="Zahm M."/>
            <person name="Klopp C."/>
            <person name="Cabau C."/>
            <person name="Louis A."/>
            <person name="Berthelot C."/>
            <person name="Parey E."/>
            <person name="Roest Crollius H."/>
            <person name="Montfort J."/>
            <person name="Robinson-Rechavi M."/>
            <person name="Bouchez O."/>
            <person name="Lampietro C."/>
            <person name="Lopez Roques C."/>
            <person name="Donnadieu C."/>
            <person name="Postlethwait J."/>
            <person name="Bobe J."/>
            <person name="Dillon D."/>
            <person name="Chandos A."/>
            <person name="von Hippel F."/>
            <person name="Guiguen Y."/>
        </authorList>
    </citation>
    <scope>NUCLEOTIDE SEQUENCE</scope>
    <source>
        <strain evidence="1">YG-Jan2019</strain>
    </source>
</reference>
<keyword evidence="2" id="KW-1185">Reference proteome</keyword>
<name>A0ACC2G0D9_DALPE</name>